<keyword evidence="3" id="KW-0902">Two-component regulatory system</keyword>
<dbReference type="InterPro" id="IPR003594">
    <property type="entry name" value="HATPase_dom"/>
</dbReference>
<comment type="caution">
    <text evidence="6">The sequence shown here is derived from an EMBL/GenBank/DDBJ whole genome shotgun (WGS) entry which is preliminary data.</text>
</comment>
<evidence type="ECO:0000256" key="4">
    <source>
        <dbReference type="SAM" id="Phobius"/>
    </source>
</evidence>
<dbReference type="Gene3D" id="3.30.565.10">
    <property type="entry name" value="Histidine kinase-like ATPase, C-terminal domain"/>
    <property type="match status" value="1"/>
</dbReference>
<dbReference type="AlphaFoldDB" id="A0A916ULE0"/>
<feature type="transmembrane region" description="Helical" evidence="4">
    <location>
        <begin position="121"/>
        <end position="140"/>
    </location>
</feature>
<dbReference type="InterPro" id="IPR036890">
    <property type="entry name" value="HATPase_C_sf"/>
</dbReference>
<dbReference type="SUPFAM" id="SSF55874">
    <property type="entry name" value="ATPase domain of HSP90 chaperone/DNA topoisomerase II/histidine kinase"/>
    <property type="match status" value="1"/>
</dbReference>
<keyword evidence="7" id="KW-1185">Reference proteome</keyword>
<protein>
    <recommendedName>
        <fullName evidence="5">Histidine kinase/HSP90-like ATPase domain-containing protein</fullName>
    </recommendedName>
</protein>
<feature type="transmembrane region" description="Helical" evidence="4">
    <location>
        <begin position="197"/>
        <end position="217"/>
    </location>
</feature>
<evidence type="ECO:0000313" key="7">
    <source>
        <dbReference type="Proteomes" id="UP000641514"/>
    </source>
</evidence>
<organism evidence="6 7">
    <name type="scientific">Hoyosella rhizosphaerae</name>
    <dbReference type="NCBI Taxonomy" id="1755582"/>
    <lineage>
        <taxon>Bacteria</taxon>
        <taxon>Bacillati</taxon>
        <taxon>Actinomycetota</taxon>
        <taxon>Actinomycetes</taxon>
        <taxon>Mycobacteriales</taxon>
        <taxon>Hoyosellaceae</taxon>
        <taxon>Hoyosella</taxon>
    </lineage>
</organism>
<accession>A0A916ULE0</accession>
<feature type="domain" description="Histidine kinase/HSP90-like ATPase" evidence="5">
    <location>
        <begin position="344"/>
        <end position="431"/>
    </location>
</feature>
<keyword evidence="2" id="KW-0418">Kinase</keyword>
<dbReference type="PANTHER" id="PTHR24421">
    <property type="entry name" value="NITRATE/NITRITE SENSOR PROTEIN NARX-RELATED"/>
    <property type="match status" value="1"/>
</dbReference>
<dbReference type="GO" id="GO:0016301">
    <property type="term" value="F:kinase activity"/>
    <property type="evidence" value="ECO:0007669"/>
    <property type="project" value="UniProtKB-KW"/>
</dbReference>
<gene>
    <name evidence="6" type="ORF">GCM10011410_30770</name>
</gene>
<evidence type="ECO:0000256" key="2">
    <source>
        <dbReference type="ARBA" id="ARBA00022777"/>
    </source>
</evidence>
<name>A0A916ULE0_9ACTN</name>
<evidence type="ECO:0000313" key="6">
    <source>
        <dbReference type="EMBL" id="GGC75295.1"/>
    </source>
</evidence>
<dbReference type="GO" id="GO:0000160">
    <property type="term" value="P:phosphorelay signal transduction system"/>
    <property type="evidence" value="ECO:0007669"/>
    <property type="project" value="UniProtKB-KW"/>
</dbReference>
<dbReference type="Pfam" id="PF02518">
    <property type="entry name" value="HATPase_c"/>
    <property type="match status" value="1"/>
</dbReference>
<evidence type="ECO:0000259" key="5">
    <source>
        <dbReference type="Pfam" id="PF02518"/>
    </source>
</evidence>
<keyword evidence="4" id="KW-0472">Membrane</keyword>
<evidence type="ECO:0000256" key="1">
    <source>
        <dbReference type="ARBA" id="ARBA00022679"/>
    </source>
</evidence>
<dbReference type="RefSeq" id="WP_188677205.1">
    <property type="nucleotide sequence ID" value="NZ_BMJH01000004.1"/>
</dbReference>
<feature type="transmembrane region" description="Helical" evidence="4">
    <location>
        <begin position="90"/>
        <end position="109"/>
    </location>
</feature>
<keyword evidence="4" id="KW-0812">Transmembrane</keyword>
<dbReference type="PANTHER" id="PTHR24421:SF58">
    <property type="entry name" value="SIGNAL TRANSDUCTION HISTIDINE-PROTEIN KINASE_PHOSPHATASE UHPB"/>
    <property type="match status" value="1"/>
</dbReference>
<reference evidence="6" key="1">
    <citation type="journal article" date="2014" name="Int. J. Syst. Evol. Microbiol.">
        <title>Complete genome sequence of Corynebacterium casei LMG S-19264T (=DSM 44701T), isolated from a smear-ripened cheese.</title>
        <authorList>
            <consortium name="US DOE Joint Genome Institute (JGI-PGF)"/>
            <person name="Walter F."/>
            <person name="Albersmeier A."/>
            <person name="Kalinowski J."/>
            <person name="Ruckert C."/>
        </authorList>
    </citation>
    <scope>NUCLEOTIDE SEQUENCE</scope>
    <source>
        <strain evidence="6">CGMCC 1.15478</strain>
    </source>
</reference>
<sequence>MRSAEATIQQLEPPHGTVLTIPFRERAHTAWRVLFGGVLAWNDPKYLASKSSEERALRFLMALLLLQRASYLIPALATLFTASASYRNPGLNAALLFGAVAWSVFLGLTARQHGWFPKWTVWTDCGVIALLLIASTMNYVGNDVYSHQNWPTRLALATCALVAAAFAPALAAIPWTAVVAVLLIAMPLHDGSDALTASSALEVVNGCLWFAVIAHFARRYLSGQGRVLDEIQAEHVHAESQRAAHQARTHERANQYRKLHNTVLTTLTAIARGGLDHRTPEVQQRCATEAAYLRNLITEDNTAAESRLHNTLRDTITAAEALGLTIHTKQQNLPTQLPGMRCEALAQATREALNNVAKHADTNEAWLTAFADGETLTVRVVDRGKGFDPEATVYGFGLNHCIHTYMAEIGGTATIDSAPGEGTCVELVAPLQ</sequence>
<dbReference type="InterPro" id="IPR050482">
    <property type="entry name" value="Sensor_HK_TwoCompSys"/>
</dbReference>
<dbReference type="CDD" id="cd16917">
    <property type="entry name" value="HATPase_UhpB-NarQ-NarX-like"/>
    <property type="match status" value="1"/>
</dbReference>
<reference evidence="6" key="2">
    <citation type="submission" date="2020-09" db="EMBL/GenBank/DDBJ databases">
        <authorList>
            <person name="Sun Q."/>
            <person name="Zhou Y."/>
        </authorList>
    </citation>
    <scope>NUCLEOTIDE SEQUENCE</scope>
    <source>
        <strain evidence="6">CGMCC 1.15478</strain>
    </source>
</reference>
<keyword evidence="1" id="KW-0808">Transferase</keyword>
<evidence type="ECO:0000256" key="3">
    <source>
        <dbReference type="ARBA" id="ARBA00023012"/>
    </source>
</evidence>
<dbReference type="EMBL" id="BMJH01000004">
    <property type="protein sequence ID" value="GGC75295.1"/>
    <property type="molecule type" value="Genomic_DNA"/>
</dbReference>
<feature type="transmembrane region" description="Helical" evidence="4">
    <location>
        <begin position="160"/>
        <end position="185"/>
    </location>
</feature>
<keyword evidence="4" id="KW-1133">Transmembrane helix</keyword>
<dbReference type="Proteomes" id="UP000641514">
    <property type="component" value="Unassembled WGS sequence"/>
</dbReference>
<proteinExistence type="predicted"/>